<dbReference type="SMART" id="SM00369">
    <property type="entry name" value="LRR_TYP"/>
    <property type="match status" value="4"/>
</dbReference>
<dbReference type="InterPro" id="IPR001611">
    <property type="entry name" value="Leu-rich_rpt"/>
</dbReference>
<dbReference type="InterPro" id="IPR003591">
    <property type="entry name" value="Leu-rich_rpt_typical-subtyp"/>
</dbReference>
<name>A0A9J6CIN5_POLVA</name>
<accession>A0A9J6CIN5</accession>
<evidence type="ECO:0000259" key="3">
    <source>
        <dbReference type="Pfam" id="PF23598"/>
    </source>
</evidence>
<protein>
    <recommendedName>
        <fullName evidence="3">Disease resistance R13L4/SHOC-2-like LRR domain-containing protein</fullName>
    </recommendedName>
</protein>
<organism evidence="4 5">
    <name type="scientific">Polypedilum vanderplanki</name>
    <name type="common">Sleeping chironomid midge</name>
    <dbReference type="NCBI Taxonomy" id="319348"/>
    <lineage>
        <taxon>Eukaryota</taxon>
        <taxon>Metazoa</taxon>
        <taxon>Ecdysozoa</taxon>
        <taxon>Arthropoda</taxon>
        <taxon>Hexapoda</taxon>
        <taxon>Insecta</taxon>
        <taxon>Pterygota</taxon>
        <taxon>Neoptera</taxon>
        <taxon>Endopterygota</taxon>
        <taxon>Diptera</taxon>
        <taxon>Nematocera</taxon>
        <taxon>Chironomoidea</taxon>
        <taxon>Chironomidae</taxon>
        <taxon>Chironominae</taxon>
        <taxon>Polypedilum</taxon>
        <taxon>Polypedilum</taxon>
    </lineage>
</organism>
<keyword evidence="1" id="KW-0433">Leucine-rich repeat</keyword>
<evidence type="ECO:0000313" key="5">
    <source>
        <dbReference type="Proteomes" id="UP001107558"/>
    </source>
</evidence>
<dbReference type="Gene3D" id="3.80.10.10">
    <property type="entry name" value="Ribonuclease Inhibitor"/>
    <property type="match status" value="1"/>
</dbReference>
<dbReference type="Pfam" id="PF23598">
    <property type="entry name" value="LRR_14"/>
    <property type="match status" value="1"/>
</dbReference>
<sequence>MSIALHYSFRKIDYQTFCEDSEIPEESVEQIYLKVCDLIKFPEWLFRMRNLTHINISCNAIERVPIDINTLENLNYLDLSDNQIMELPSSFFELTQLKYLDLSGNFLDCIPSAIKNLSNLELLNFDRNFLLSIPVELTECKNIFQLSFDECARLFTIPKNLFTMPKLVSVSFRGCSLITLPSIVPSNICHLSILGNQTLNCVPFEIFIKFIPFTLSASEFYMIDNESLEELHDARTNFIKSSPEIEYITLKNGHIVNVPNDFVKIFHGNSSTNSLVSLRELCMRKIKSNPKEILDVNCLPYNIKQQMQHPTSICQCKALIFSETYALFFQYKTQQNPYLCIAKFFCSSYCLKLFYEENLEKIMILS</sequence>
<dbReference type="GO" id="GO:0005737">
    <property type="term" value="C:cytoplasm"/>
    <property type="evidence" value="ECO:0007669"/>
    <property type="project" value="TreeGrafter"/>
</dbReference>
<dbReference type="InterPro" id="IPR050216">
    <property type="entry name" value="LRR_domain-containing"/>
</dbReference>
<reference evidence="4" key="1">
    <citation type="submission" date="2021-03" db="EMBL/GenBank/DDBJ databases">
        <title>Chromosome level genome of the anhydrobiotic midge Polypedilum vanderplanki.</title>
        <authorList>
            <person name="Yoshida Y."/>
            <person name="Kikawada T."/>
            <person name="Gusev O."/>
        </authorList>
    </citation>
    <scope>NUCLEOTIDE SEQUENCE</scope>
    <source>
        <strain evidence="4">NIAS01</strain>
        <tissue evidence="4">Whole body or cell culture</tissue>
    </source>
</reference>
<comment type="caution">
    <text evidence="4">The sequence shown here is derived from an EMBL/GenBank/DDBJ whole genome shotgun (WGS) entry which is preliminary data.</text>
</comment>
<evidence type="ECO:0000313" key="4">
    <source>
        <dbReference type="EMBL" id="KAG5681760.1"/>
    </source>
</evidence>
<dbReference type="OrthoDB" id="2021138at2759"/>
<evidence type="ECO:0000256" key="1">
    <source>
        <dbReference type="ARBA" id="ARBA00022614"/>
    </source>
</evidence>
<evidence type="ECO:0000256" key="2">
    <source>
        <dbReference type="ARBA" id="ARBA00022737"/>
    </source>
</evidence>
<dbReference type="Proteomes" id="UP001107558">
    <property type="component" value="Chromosome 1"/>
</dbReference>
<dbReference type="SUPFAM" id="SSF52058">
    <property type="entry name" value="L domain-like"/>
    <property type="match status" value="1"/>
</dbReference>
<dbReference type="InterPro" id="IPR032675">
    <property type="entry name" value="LRR_dom_sf"/>
</dbReference>
<keyword evidence="5" id="KW-1185">Reference proteome</keyword>
<dbReference type="PANTHER" id="PTHR48051">
    <property type="match status" value="1"/>
</dbReference>
<dbReference type="PROSITE" id="PS51450">
    <property type="entry name" value="LRR"/>
    <property type="match status" value="2"/>
</dbReference>
<dbReference type="PANTHER" id="PTHR48051:SF54">
    <property type="entry name" value="LEUCINE-RICH REPEAT-CONTAINING PROTEIN"/>
    <property type="match status" value="1"/>
</dbReference>
<dbReference type="AlphaFoldDB" id="A0A9J6CIN5"/>
<dbReference type="PRINTS" id="PR00019">
    <property type="entry name" value="LEURICHRPT"/>
</dbReference>
<proteinExistence type="predicted"/>
<feature type="domain" description="Disease resistance R13L4/SHOC-2-like LRR" evidence="3">
    <location>
        <begin position="48"/>
        <end position="124"/>
    </location>
</feature>
<dbReference type="InterPro" id="IPR055414">
    <property type="entry name" value="LRR_R13L4/SHOC2-like"/>
</dbReference>
<keyword evidence="2" id="KW-0677">Repeat</keyword>
<gene>
    <name evidence="4" type="ORF">PVAND_011169</name>
</gene>
<dbReference type="EMBL" id="JADBJN010000001">
    <property type="protein sequence ID" value="KAG5681760.1"/>
    <property type="molecule type" value="Genomic_DNA"/>
</dbReference>